<feature type="compositionally biased region" description="Basic and acidic residues" evidence="2">
    <location>
        <begin position="283"/>
        <end position="294"/>
    </location>
</feature>
<name>A0A7G3VA93_9CAUD</name>
<evidence type="ECO:0000313" key="5">
    <source>
        <dbReference type="Proteomes" id="UP000516407"/>
    </source>
</evidence>
<dbReference type="GO" id="GO:0001897">
    <property type="term" value="P:symbiont-mediated cytolysis of host cell"/>
    <property type="evidence" value="ECO:0007669"/>
    <property type="project" value="UniProtKB-ARBA"/>
</dbReference>
<feature type="compositionally biased region" description="Low complexity" evidence="2">
    <location>
        <begin position="295"/>
        <end position="311"/>
    </location>
</feature>
<protein>
    <submittedName>
        <fullName evidence="4">Minor tail protein</fullName>
    </submittedName>
</protein>
<keyword evidence="5" id="KW-1185">Reference proteome</keyword>
<dbReference type="Pfam" id="PF05257">
    <property type="entry name" value="CHAP"/>
    <property type="match status" value="1"/>
</dbReference>
<sequence>MPTTLDTEGRLLGIRVSGKGFSTELRDAAEKVSLSLSRSAVTELSFTFADQQDSAVFRSGTLSQGATVTYGGFRMVVEDIDYKPGAIGPTLEVKAPSAFVTALRKQTGGKSWGARDVSGWVRETAASVGMSAVVQPGLGTKTIIRKAPDGDARENTWDVLAQLSKETGTWLFEYGTTLVFARPSWLVGGTWKNKQWDLVYNGWGDYSAGLSGMPSYGNHPSSESRESLSFGLISGDADTIRPGDEVNLSGRAAGAAAGRWIVETVDFPLTVDAAVSVTAARPVDPKIEPPREDSSSSATGATGKTPAAGAPSDGGAVDRWAASVEGRSIDMDGGYGAQCVDVAISYNLNCVGGPRISGNGKDWYANGGRSGAYTQIPASAAPRKGDIACWGASWGGGYGHVAVVLGTSGSSLVTMSQNPGPTRRMNLSRNGLMGYLRPKKFS</sequence>
<dbReference type="InterPro" id="IPR007921">
    <property type="entry name" value="CHAP_dom"/>
</dbReference>
<accession>A0A7G3VA93</accession>
<evidence type="ECO:0000256" key="1">
    <source>
        <dbReference type="ARBA" id="ARBA00022529"/>
    </source>
</evidence>
<organism evidence="4 5">
    <name type="scientific">Arthrobacter phage Bumble</name>
    <dbReference type="NCBI Taxonomy" id="2743904"/>
    <lineage>
        <taxon>Viruses</taxon>
        <taxon>Duplodnaviria</taxon>
        <taxon>Heunggongvirae</taxon>
        <taxon>Uroviricota</taxon>
        <taxon>Caudoviricetes</taxon>
        <taxon>Berryhillviridae</taxon>
        <taxon>Altadenavirus</taxon>
        <taxon>Altadenavirus bumble</taxon>
    </lineage>
</organism>
<feature type="domain" description="Peptidase C51" evidence="3">
    <location>
        <begin position="314"/>
        <end position="437"/>
    </location>
</feature>
<dbReference type="SUPFAM" id="SSF54001">
    <property type="entry name" value="Cysteine proteinases"/>
    <property type="match status" value="1"/>
</dbReference>
<evidence type="ECO:0000313" key="4">
    <source>
        <dbReference type="EMBL" id="QKY79786.1"/>
    </source>
</evidence>
<dbReference type="PROSITE" id="PS50911">
    <property type="entry name" value="CHAP"/>
    <property type="match status" value="1"/>
</dbReference>
<dbReference type="InterPro" id="IPR038765">
    <property type="entry name" value="Papain-like_cys_pep_sf"/>
</dbReference>
<feature type="region of interest" description="Disordered" evidence="2">
    <location>
        <begin position="282"/>
        <end position="316"/>
    </location>
</feature>
<proteinExistence type="predicted"/>
<reference evidence="4 5" key="1">
    <citation type="submission" date="2020-05" db="EMBL/GenBank/DDBJ databases">
        <authorList>
            <person name="Bohanan V.A."/>
            <person name="Brazelton B.R."/>
            <person name="Coffey L.M."/>
            <person name="Donovan A.R."/>
            <person name="Gales A.C."/>
            <person name="Glasscock A.J."/>
            <person name="Grill M."/>
            <person name="Harper M.C."/>
            <person name="Hollowell C.E."/>
            <person name="Liu T.Y."/>
            <person name="Mansour C."/>
            <person name="McDowell A.D."/>
            <person name="Miller T.E."/>
            <person name="Nash A.G."/>
            <person name="Seo J."/>
            <person name="Sherman Z.A."/>
            <person name="Albert R.M."/>
            <person name="Ayala A."/>
            <person name="Monti D.L."/>
            <person name="Garlena R.A."/>
            <person name="Russell D.A."/>
            <person name="Pope W.H."/>
            <person name="Jacobs-Sera D."/>
            <person name="Hatfull G.F."/>
        </authorList>
    </citation>
    <scope>NUCLEOTIDE SEQUENCE [LARGE SCALE GENOMIC DNA]</scope>
</reference>
<evidence type="ECO:0000256" key="2">
    <source>
        <dbReference type="SAM" id="MobiDB-lite"/>
    </source>
</evidence>
<dbReference type="Gene3D" id="3.90.1720.10">
    <property type="entry name" value="endopeptidase domain like (from Nostoc punctiforme)"/>
    <property type="match status" value="1"/>
</dbReference>
<dbReference type="EMBL" id="MT498055">
    <property type="protein sequence ID" value="QKY79786.1"/>
    <property type="molecule type" value="Genomic_DNA"/>
</dbReference>
<evidence type="ECO:0000259" key="3">
    <source>
        <dbReference type="PROSITE" id="PS50911"/>
    </source>
</evidence>
<gene>
    <name evidence="4" type="primary">20</name>
    <name evidence="4" type="ORF">SEA_BUMBLE_20</name>
</gene>
<dbReference type="Proteomes" id="UP000516407">
    <property type="component" value="Segment"/>
</dbReference>
<keyword evidence="1" id="KW-0929">Antimicrobial</keyword>